<name>A0ABD1IT37_9TELE</name>
<dbReference type="AlphaFoldDB" id="A0ABD1IT37"/>
<feature type="region of interest" description="Disordered" evidence="1">
    <location>
        <begin position="78"/>
        <end position="99"/>
    </location>
</feature>
<evidence type="ECO:0000256" key="1">
    <source>
        <dbReference type="SAM" id="MobiDB-lite"/>
    </source>
</evidence>
<feature type="domain" description="Transposable element P transposase-like RNase H C-terminal" evidence="2">
    <location>
        <begin position="10"/>
        <end position="41"/>
    </location>
</feature>
<proteinExistence type="predicted"/>
<organism evidence="3 4">
    <name type="scientific">Coilia grayii</name>
    <name type="common">Gray's grenadier anchovy</name>
    <dbReference type="NCBI Taxonomy" id="363190"/>
    <lineage>
        <taxon>Eukaryota</taxon>
        <taxon>Metazoa</taxon>
        <taxon>Chordata</taxon>
        <taxon>Craniata</taxon>
        <taxon>Vertebrata</taxon>
        <taxon>Euteleostomi</taxon>
        <taxon>Actinopterygii</taxon>
        <taxon>Neopterygii</taxon>
        <taxon>Teleostei</taxon>
        <taxon>Clupei</taxon>
        <taxon>Clupeiformes</taxon>
        <taxon>Clupeoidei</taxon>
        <taxon>Engraulidae</taxon>
        <taxon>Coilinae</taxon>
        <taxon>Coilia</taxon>
    </lineage>
</organism>
<evidence type="ECO:0000313" key="4">
    <source>
        <dbReference type="Proteomes" id="UP001591681"/>
    </source>
</evidence>
<dbReference type="Proteomes" id="UP001591681">
    <property type="component" value="Unassembled WGS sequence"/>
</dbReference>
<protein>
    <recommendedName>
        <fullName evidence="2">Transposable element P transposase-like RNase H C-terminal domain-containing protein</fullName>
    </recommendedName>
</protein>
<comment type="caution">
    <text evidence="3">The sequence shown here is derived from an EMBL/GenBank/DDBJ whole genome shotgun (WGS) entry which is preliminary data.</text>
</comment>
<dbReference type="PANTHER" id="PTHR47577:SF2">
    <property type="entry name" value="THAP DOMAIN CONTAINING 9"/>
    <property type="match status" value="1"/>
</dbReference>
<dbReference type="Pfam" id="PF21789">
    <property type="entry name" value="TNP-like_RNaseH_C"/>
    <property type="match status" value="1"/>
</dbReference>
<dbReference type="EMBL" id="JBHFQA010000023">
    <property type="protein sequence ID" value="KAL2078034.1"/>
    <property type="molecule type" value="Genomic_DNA"/>
</dbReference>
<reference evidence="3 4" key="1">
    <citation type="submission" date="2024-09" db="EMBL/GenBank/DDBJ databases">
        <title>A chromosome-level genome assembly of Gray's grenadier anchovy, Coilia grayii.</title>
        <authorList>
            <person name="Fu Z."/>
        </authorList>
    </citation>
    <scope>NUCLEOTIDE SEQUENCE [LARGE SCALE GENOMIC DNA]</scope>
    <source>
        <strain evidence="3">G4</strain>
        <tissue evidence="3">Muscle</tissue>
    </source>
</reference>
<keyword evidence="4" id="KW-1185">Reference proteome</keyword>
<accession>A0ABD1IT37</accession>
<evidence type="ECO:0000313" key="3">
    <source>
        <dbReference type="EMBL" id="KAL2078034.1"/>
    </source>
</evidence>
<dbReference type="InterPro" id="IPR048367">
    <property type="entry name" value="TNP-like_RNaseH_C"/>
</dbReference>
<sequence length="278" mass="30719">MQLQFLCTAKLNQDCIENLFSVIRGKGGHRYNPTSQEFTSALRSASVAKLCSAEGGNCLEDASIPLLATAPTKAVSGLNSHTDPAATASPHFTDVRPEDSGDIPEHIIASDCVKEEALTYIAGWLLHSLKTSPVVSSCSQCESLLVCMREGDHTYVSENTSFIKRKRYTPDSGLMQPSSIFQKIVRRMEVVITQGLAICWTKPKITRTVREKVEGADIFCDFKKIHPEHADNIMNIVIPKLIMCLLGAEMKQRNSANQSSKQKCVKLPQKRKLTCFTT</sequence>
<evidence type="ECO:0000259" key="2">
    <source>
        <dbReference type="Pfam" id="PF21789"/>
    </source>
</evidence>
<gene>
    <name evidence="3" type="ORF">ACEWY4_025719</name>
</gene>
<dbReference type="PANTHER" id="PTHR47577">
    <property type="entry name" value="THAP DOMAIN-CONTAINING PROTEIN 6"/>
    <property type="match status" value="1"/>
</dbReference>